<dbReference type="GO" id="GO:0003677">
    <property type="term" value="F:DNA binding"/>
    <property type="evidence" value="ECO:0007669"/>
    <property type="project" value="UniProtKB-KW"/>
</dbReference>
<feature type="region of interest" description="Disordered" evidence="7">
    <location>
        <begin position="121"/>
        <end position="163"/>
    </location>
</feature>
<keyword evidence="5" id="KW-0539">Nucleus</keyword>
<dbReference type="CDD" id="cd00167">
    <property type="entry name" value="SANT"/>
    <property type="match status" value="1"/>
</dbReference>
<evidence type="ECO:0000259" key="9">
    <source>
        <dbReference type="PROSITE" id="PS50934"/>
    </source>
</evidence>
<dbReference type="PROSITE" id="PS50090">
    <property type="entry name" value="MYB_LIKE"/>
    <property type="match status" value="1"/>
</dbReference>
<dbReference type="Pfam" id="PF16495">
    <property type="entry name" value="SWIRM-assoc_1"/>
    <property type="match status" value="1"/>
</dbReference>
<organism evidence="11">
    <name type="scientific">Notodromas monacha</name>
    <dbReference type="NCBI Taxonomy" id="399045"/>
    <lineage>
        <taxon>Eukaryota</taxon>
        <taxon>Metazoa</taxon>
        <taxon>Ecdysozoa</taxon>
        <taxon>Arthropoda</taxon>
        <taxon>Crustacea</taxon>
        <taxon>Oligostraca</taxon>
        <taxon>Ostracoda</taxon>
        <taxon>Podocopa</taxon>
        <taxon>Podocopida</taxon>
        <taxon>Cypridocopina</taxon>
        <taxon>Cypridoidea</taxon>
        <taxon>Cyprididae</taxon>
        <taxon>Notodromas</taxon>
    </lineage>
</organism>
<dbReference type="AlphaFoldDB" id="A0A7R9BR93"/>
<evidence type="ECO:0000256" key="7">
    <source>
        <dbReference type="SAM" id="MobiDB-lite"/>
    </source>
</evidence>
<dbReference type="PANTHER" id="PTHR12802:SF41">
    <property type="entry name" value="BRAHMA ASSOCIATED PROTEIN 155 KDA"/>
    <property type="match status" value="1"/>
</dbReference>
<keyword evidence="4" id="KW-0804">Transcription</keyword>
<dbReference type="Gene3D" id="1.10.10.10">
    <property type="entry name" value="Winged helix-like DNA-binding domain superfamily/Winged helix DNA-binding domain"/>
    <property type="match status" value="1"/>
</dbReference>
<evidence type="ECO:0000256" key="1">
    <source>
        <dbReference type="ARBA" id="ARBA00004123"/>
    </source>
</evidence>
<feature type="compositionally biased region" description="Basic and acidic residues" evidence="7">
    <location>
        <begin position="125"/>
        <end position="134"/>
    </location>
</feature>
<dbReference type="InterPro" id="IPR009057">
    <property type="entry name" value="Homeodomain-like_sf"/>
</dbReference>
<evidence type="ECO:0000259" key="8">
    <source>
        <dbReference type="PROSITE" id="PS50090"/>
    </source>
</evidence>
<comment type="similarity">
    <text evidence="6">Belongs to the SMARCC family.</text>
</comment>
<dbReference type="SMART" id="SM00717">
    <property type="entry name" value="SANT"/>
    <property type="match status" value="1"/>
</dbReference>
<feature type="compositionally biased region" description="Polar residues" evidence="7">
    <location>
        <begin position="491"/>
        <end position="506"/>
    </location>
</feature>
<dbReference type="InterPro" id="IPR007526">
    <property type="entry name" value="SWIRM"/>
</dbReference>
<feature type="domain" description="SWIRM" evidence="9">
    <location>
        <begin position="1"/>
        <end position="82"/>
    </location>
</feature>
<dbReference type="PROSITE" id="PS51293">
    <property type="entry name" value="SANT"/>
    <property type="match status" value="1"/>
</dbReference>
<feature type="compositionally biased region" description="Polar residues" evidence="7">
    <location>
        <begin position="136"/>
        <end position="145"/>
    </location>
</feature>
<dbReference type="PANTHER" id="PTHR12802">
    <property type="entry name" value="SWI/SNF COMPLEX-RELATED"/>
    <property type="match status" value="1"/>
</dbReference>
<dbReference type="PROSITE" id="PS50934">
    <property type="entry name" value="SWIRM"/>
    <property type="match status" value="1"/>
</dbReference>
<dbReference type="InterPro" id="IPR001005">
    <property type="entry name" value="SANT/Myb"/>
</dbReference>
<dbReference type="EMBL" id="CAJPEX010001266">
    <property type="protein sequence ID" value="CAG0918703.1"/>
    <property type="molecule type" value="Genomic_DNA"/>
</dbReference>
<keyword evidence="2" id="KW-0805">Transcription regulation</keyword>
<name>A0A7R9BR93_9CRUS</name>
<comment type="subcellular location">
    <subcellularLocation>
        <location evidence="1">Nucleus</location>
    </subcellularLocation>
</comment>
<evidence type="ECO:0000256" key="4">
    <source>
        <dbReference type="ARBA" id="ARBA00023163"/>
    </source>
</evidence>
<feature type="region of interest" description="Disordered" evidence="7">
    <location>
        <begin position="82"/>
        <end position="107"/>
    </location>
</feature>
<proteinExistence type="inferred from homology"/>
<keyword evidence="3" id="KW-0238">DNA-binding</keyword>
<dbReference type="FunFam" id="1.10.10.60:FF:000014">
    <property type="entry name" value="SWI/SNF complex subunit SMARCC2 isoform C"/>
    <property type="match status" value="1"/>
</dbReference>
<evidence type="ECO:0000256" key="5">
    <source>
        <dbReference type="ARBA" id="ARBA00023242"/>
    </source>
</evidence>
<keyword evidence="12" id="KW-1185">Reference proteome</keyword>
<dbReference type="OrthoDB" id="118550at2759"/>
<gene>
    <name evidence="11" type="ORF">NMOB1V02_LOCUS6250</name>
</gene>
<protein>
    <submittedName>
        <fullName evidence="11">Uncharacterized protein</fullName>
    </submittedName>
</protein>
<dbReference type="InterPro" id="IPR017884">
    <property type="entry name" value="SANT_dom"/>
</dbReference>
<dbReference type="GO" id="GO:0016514">
    <property type="term" value="C:SWI/SNF complex"/>
    <property type="evidence" value="ECO:0007669"/>
    <property type="project" value="UniProtKB-ARBA"/>
</dbReference>
<sequence>PTERHHIPEYFNKVNPMKTEDTYKIARNYMIDTYRLNPIEYLTPTAARRNLCGDVCGLLRIHAFLERWGLINYQCEASWEDSNTGSGPGNLANNSQNTGSSSINLATPSSSHFKVVDTLRSSGMKTRERKKEEDGQQQLFDVTTLSDVGSDGEDDEEEESRKGDFVRAGFIPGTLYKKVDEEEMKRRVKELGGMEEDDNVSEHSTGSNKDAVVPQVDQELLKFSSNLQPANHLEKHSSLIAKMNLELSTDQYGRLGVGVVPSLESSATQSSASQVIRDWSDQEVLLLLEGLEAHGQDWEQIAKHVGDRSVSECVAKFLQLPLDCTEEDDADASGDAVIKESVTEDLFKTVEQFLSVMPKQVVSAASNAAMAEFAALKGVQQDELRAKMDGVGDEDYAQACLLQCTGATYLALAAMKASLLVETDEKRLQDETAELLQSMLRKMRVKEAHLDALLNIQEKQHEALQKDRAQIAFERKVYQNDVARAMESRNRQNSLQANTARPQANRTEILRPK</sequence>
<feature type="region of interest" description="Disordered" evidence="7">
    <location>
        <begin position="486"/>
        <end position="513"/>
    </location>
</feature>
<dbReference type="FunFam" id="1.10.10.10:FF:000020">
    <property type="entry name" value="SWI/SNF complex subunit SMARCC2 isoform c"/>
    <property type="match status" value="1"/>
</dbReference>
<dbReference type="InterPro" id="IPR036388">
    <property type="entry name" value="WH-like_DNA-bd_sf"/>
</dbReference>
<dbReference type="SUPFAM" id="SSF46689">
    <property type="entry name" value="Homeodomain-like"/>
    <property type="match status" value="2"/>
</dbReference>
<feature type="non-terminal residue" evidence="11">
    <location>
        <position position="1"/>
    </location>
</feature>
<dbReference type="Proteomes" id="UP000678499">
    <property type="component" value="Unassembled WGS sequence"/>
</dbReference>
<dbReference type="Pfam" id="PF04433">
    <property type="entry name" value="SWIRM"/>
    <property type="match status" value="1"/>
</dbReference>
<evidence type="ECO:0000313" key="11">
    <source>
        <dbReference type="EMBL" id="CAD7278551.1"/>
    </source>
</evidence>
<feature type="domain" description="SANT" evidence="10">
    <location>
        <begin position="274"/>
        <end position="325"/>
    </location>
</feature>
<evidence type="ECO:0000256" key="6">
    <source>
        <dbReference type="ARBA" id="ARBA00049655"/>
    </source>
</evidence>
<dbReference type="EMBL" id="OA883303">
    <property type="protein sequence ID" value="CAD7278551.1"/>
    <property type="molecule type" value="Genomic_DNA"/>
</dbReference>
<feature type="domain" description="Myb-like" evidence="8">
    <location>
        <begin position="279"/>
        <end position="321"/>
    </location>
</feature>
<dbReference type="InterPro" id="IPR032451">
    <property type="entry name" value="SMARCC_C"/>
</dbReference>
<dbReference type="Pfam" id="PF00249">
    <property type="entry name" value="Myb_DNA-binding"/>
    <property type="match status" value="1"/>
</dbReference>
<evidence type="ECO:0000259" key="10">
    <source>
        <dbReference type="PROSITE" id="PS51293"/>
    </source>
</evidence>
<dbReference type="Gene3D" id="1.10.10.60">
    <property type="entry name" value="Homeodomain-like"/>
    <property type="match status" value="1"/>
</dbReference>
<evidence type="ECO:0000256" key="2">
    <source>
        <dbReference type="ARBA" id="ARBA00023015"/>
    </source>
</evidence>
<accession>A0A7R9BR93</accession>
<evidence type="ECO:0000313" key="12">
    <source>
        <dbReference type="Proteomes" id="UP000678499"/>
    </source>
</evidence>
<reference evidence="11" key="1">
    <citation type="submission" date="2020-11" db="EMBL/GenBank/DDBJ databases">
        <authorList>
            <person name="Tran Van P."/>
        </authorList>
    </citation>
    <scope>NUCLEOTIDE SEQUENCE</scope>
</reference>
<evidence type="ECO:0000256" key="3">
    <source>
        <dbReference type="ARBA" id="ARBA00023125"/>
    </source>
</evidence>